<dbReference type="CDD" id="cd14667">
    <property type="entry name" value="3D_containing_proteins"/>
    <property type="match status" value="1"/>
</dbReference>
<dbReference type="PANTHER" id="PTHR39160:SF4">
    <property type="entry name" value="RESUSCITATION-PROMOTING FACTOR RPFB"/>
    <property type="match status" value="1"/>
</dbReference>
<dbReference type="PANTHER" id="PTHR39160">
    <property type="entry name" value="CELL WALL-BINDING PROTEIN YOCH"/>
    <property type="match status" value="1"/>
</dbReference>
<evidence type="ECO:0000313" key="3">
    <source>
        <dbReference type="EMBL" id="SET05251.1"/>
    </source>
</evidence>
<dbReference type="SMART" id="SM01208">
    <property type="entry name" value="G5"/>
    <property type="match status" value="1"/>
</dbReference>
<dbReference type="STRING" id="1120990.SAMN03080614_103816"/>
<dbReference type="InterPro" id="IPR010611">
    <property type="entry name" value="3D_dom"/>
</dbReference>
<dbReference type="OrthoDB" id="9798935at2"/>
<dbReference type="EMBL" id="FOIF01000038">
    <property type="protein sequence ID" value="SET05251.1"/>
    <property type="molecule type" value="Genomic_DNA"/>
</dbReference>
<dbReference type="InterPro" id="IPR059180">
    <property type="entry name" value="3D_YorM"/>
</dbReference>
<dbReference type="GO" id="GO:0004553">
    <property type="term" value="F:hydrolase activity, hydrolyzing O-glycosyl compounds"/>
    <property type="evidence" value="ECO:0007669"/>
    <property type="project" value="InterPro"/>
</dbReference>
<dbReference type="InterPro" id="IPR011098">
    <property type="entry name" value="G5_dom"/>
</dbReference>
<name>A0A1I0BEF4_9FIRM</name>
<feature type="domain" description="G5" evidence="2">
    <location>
        <begin position="131"/>
        <end position="211"/>
    </location>
</feature>
<evidence type="ECO:0000256" key="1">
    <source>
        <dbReference type="ARBA" id="ARBA00022729"/>
    </source>
</evidence>
<reference evidence="4" key="1">
    <citation type="submission" date="2016-10" db="EMBL/GenBank/DDBJ databases">
        <authorList>
            <person name="Varghese N."/>
            <person name="Submissions S."/>
        </authorList>
    </citation>
    <scope>NUCLEOTIDE SEQUENCE [LARGE SCALE GENOMIC DNA]</scope>
    <source>
        <strain evidence="4">DSM 13577</strain>
    </source>
</reference>
<dbReference type="SUPFAM" id="SSF50685">
    <property type="entry name" value="Barwin-like endoglucanases"/>
    <property type="match status" value="1"/>
</dbReference>
<dbReference type="RefSeq" id="WP_091351111.1">
    <property type="nucleotide sequence ID" value="NZ_FOIF01000038.1"/>
</dbReference>
<organism evidence="3 4">
    <name type="scientific">Anaerobranca gottschalkii DSM 13577</name>
    <dbReference type="NCBI Taxonomy" id="1120990"/>
    <lineage>
        <taxon>Bacteria</taxon>
        <taxon>Bacillati</taxon>
        <taxon>Bacillota</taxon>
        <taxon>Clostridia</taxon>
        <taxon>Eubacteriales</taxon>
        <taxon>Proteinivoracaceae</taxon>
        <taxon>Anaerobranca</taxon>
    </lineage>
</organism>
<evidence type="ECO:0000259" key="2">
    <source>
        <dbReference type="PROSITE" id="PS51109"/>
    </source>
</evidence>
<dbReference type="Gene3D" id="2.40.40.10">
    <property type="entry name" value="RlpA-like domain"/>
    <property type="match status" value="1"/>
</dbReference>
<dbReference type="GO" id="GO:0019867">
    <property type="term" value="C:outer membrane"/>
    <property type="evidence" value="ECO:0007669"/>
    <property type="project" value="InterPro"/>
</dbReference>
<protein>
    <recommendedName>
        <fullName evidence="2">G5 domain-containing protein</fullName>
    </recommendedName>
</protein>
<dbReference type="InterPro" id="IPR051933">
    <property type="entry name" value="Resuscitation_pf_RpfB"/>
</dbReference>
<dbReference type="Gene3D" id="2.20.230.10">
    <property type="entry name" value="Resuscitation-promoting factor rpfb"/>
    <property type="match status" value="1"/>
</dbReference>
<sequence>MFKRILVGGVGFLLILTLSLVFGPKKVSVIVDNEIYEIITFKSTVKDVLGELNLNLREEDRINIELTAKLKNNLTIQIDTAEQYIIYHDGKETIVLYPDPELDVILALANIELGELDIVEGDLEQEKKIYITRVKEEIVTETARIFFQEKRVANNDMLRGQTRILQQGHEGVKELTYKVVYHDEKQVEKTLLEERIVKEKQDRIVEYGTIEAISRGGRLLAVRRMLTVTATAYCSGVSGTGCPVDHRGWTQCTGPYANGYTSIGWPAIAGNGSRENPHIVAVDPSRIPLRSLLYIEGLGFAYAADVGSAIKGNRIDILMPTHYEAWRFGRQTRVVYIIDREL</sequence>
<proteinExistence type="predicted"/>
<keyword evidence="1" id="KW-0732">Signal</keyword>
<dbReference type="GO" id="GO:0009254">
    <property type="term" value="P:peptidoglycan turnover"/>
    <property type="evidence" value="ECO:0007669"/>
    <property type="project" value="InterPro"/>
</dbReference>
<dbReference type="Pfam" id="PF03990">
    <property type="entry name" value="DUF348"/>
    <property type="match status" value="1"/>
</dbReference>
<dbReference type="InterPro" id="IPR036908">
    <property type="entry name" value="RlpA-like_sf"/>
</dbReference>
<accession>A0A1I0BEF4</accession>
<dbReference type="Pfam" id="PF07501">
    <property type="entry name" value="G5"/>
    <property type="match status" value="1"/>
</dbReference>
<dbReference type="Proteomes" id="UP000243819">
    <property type="component" value="Unassembled WGS sequence"/>
</dbReference>
<keyword evidence="4" id="KW-1185">Reference proteome</keyword>
<dbReference type="AlphaFoldDB" id="A0A1I0BEF4"/>
<dbReference type="InterPro" id="IPR007137">
    <property type="entry name" value="DUF348"/>
</dbReference>
<dbReference type="PROSITE" id="PS51109">
    <property type="entry name" value="G5"/>
    <property type="match status" value="1"/>
</dbReference>
<dbReference type="Pfam" id="PF06725">
    <property type="entry name" value="3D"/>
    <property type="match status" value="1"/>
</dbReference>
<evidence type="ECO:0000313" key="4">
    <source>
        <dbReference type="Proteomes" id="UP000243819"/>
    </source>
</evidence>
<gene>
    <name evidence="3" type="ORF">SAMN03080614_103816</name>
</gene>